<accession>A0ABR6EER6</accession>
<dbReference type="Pfam" id="PF05685">
    <property type="entry name" value="Uma2"/>
    <property type="match status" value="1"/>
</dbReference>
<reference evidence="3" key="1">
    <citation type="journal article" date="2020" name="Syst. Appl. Microbiol.">
        <title>Streptomyces alkaliterrae sp. nov., isolated from an alkaline soil, and emended descriptions of Streptomyces alkaliphilus, Streptomyces calidiresistens and Streptomyces durbertensis.</title>
        <authorList>
            <person name="Swiecimska M."/>
            <person name="Golinska P."/>
            <person name="Nouioui I."/>
            <person name="Wypij M."/>
            <person name="Rai M."/>
            <person name="Sangal V."/>
            <person name="Goodfellow M."/>
        </authorList>
    </citation>
    <scope>NUCLEOTIDE SEQUENCE [LARGE SCALE GENOMIC DNA]</scope>
    <source>
        <strain evidence="3">DSM 104538</strain>
    </source>
</reference>
<name>A0ABR6EER6_9ACTN</name>
<dbReference type="Gene3D" id="3.90.1570.10">
    <property type="entry name" value="tt1808, chain A"/>
    <property type="match status" value="1"/>
</dbReference>
<evidence type="ECO:0000313" key="3">
    <source>
        <dbReference type="Proteomes" id="UP000766698"/>
    </source>
</evidence>
<feature type="domain" description="Putative restriction endonuclease" evidence="1">
    <location>
        <begin position="24"/>
        <end position="184"/>
    </location>
</feature>
<dbReference type="InterPro" id="IPR008538">
    <property type="entry name" value="Uma2"/>
</dbReference>
<protein>
    <submittedName>
        <fullName evidence="2">Uma2 family endonuclease</fullName>
    </submittedName>
</protein>
<sequence length="198" mass="22177">MGGTMTAESSISLPLPPQDGWTVDDFFNLPDLPPHTELIDGSLVFVSPQRDFHSLAVDLLVTGLRQSVPEHYRVRREMNVVLTPRTAPEPDLLVLRAEACQGRRQVRYEAADAVLVVEVVSPESQERDRDTKPGKYAKAGIPHFWRVEMAGEHDYPTVYVYELDPATSAYALTGIHHDHLKLSVPFDINIDLTAIDHL</sequence>
<gene>
    <name evidence="2" type="ORF">GL263_09625</name>
</gene>
<keyword evidence="3" id="KW-1185">Reference proteome</keyword>
<keyword evidence="2" id="KW-0255">Endonuclease</keyword>
<dbReference type="InterPro" id="IPR011335">
    <property type="entry name" value="Restrct_endonuc-II-like"/>
</dbReference>
<dbReference type="EMBL" id="WMLF01000101">
    <property type="protein sequence ID" value="MBB1243816.1"/>
    <property type="molecule type" value="Genomic_DNA"/>
</dbReference>
<dbReference type="InterPro" id="IPR012296">
    <property type="entry name" value="Nuclease_put_TT1808"/>
</dbReference>
<dbReference type="GO" id="GO:0004519">
    <property type="term" value="F:endonuclease activity"/>
    <property type="evidence" value="ECO:0007669"/>
    <property type="project" value="UniProtKB-KW"/>
</dbReference>
<keyword evidence="2" id="KW-0378">Hydrolase</keyword>
<keyword evidence="2" id="KW-0540">Nuclease</keyword>
<comment type="caution">
    <text evidence="2">The sequence shown here is derived from an EMBL/GenBank/DDBJ whole genome shotgun (WGS) entry which is preliminary data.</text>
</comment>
<dbReference type="SUPFAM" id="SSF52980">
    <property type="entry name" value="Restriction endonuclease-like"/>
    <property type="match status" value="1"/>
</dbReference>
<dbReference type="PANTHER" id="PTHR35400">
    <property type="entry name" value="SLR1083 PROTEIN"/>
    <property type="match status" value="1"/>
</dbReference>
<dbReference type="CDD" id="cd06260">
    <property type="entry name" value="DUF820-like"/>
    <property type="match status" value="1"/>
</dbReference>
<dbReference type="PANTHER" id="PTHR35400:SF3">
    <property type="entry name" value="SLL1072 PROTEIN"/>
    <property type="match status" value="1"/>
</dbReference>
<dbReference type="Proteomes" id="UP000766698">
    <property type="component" value="Unassembled WGS sequence"/>
</dbReference>
<organism evidence="2 3">
    <name type="scientific">Streptomyces durbertensis</name>
    <dbReference type="NCBI Taxonomy" id="2448886"/>
    <lineage>
        <taxon>Bacteria</taxon>
        <taxon>Bacillati</taxon>
        <taxon>Actinomycetota</taxon>
        <taxon>Actinomycetes</taxon>
        <taxon>Kitasatosporales</taxon>
        <taxon>Streptomycetaceae</taxon>
        <taxon>Streptomyces</taxon>
    </lineage>
</organism>
<evidence type="ECO:0000259" key="1">
    <source>
        <dbReference type="Pfam" id="PF05685"/>
    </source>
</evidence>
<evidence type="ECO:0000313" key="2">
    <source>
        <dbReference type="EMBL" id="MBB1243816.1"/>
    </source>
</evidence>
<proteinExistence type="predicted"/>